<dbReference type="InterPro" id="IPR043128">
    <property type="entry name" value="Rev_trsase/Diguanyl_cyclase"/>
</dbReference>
<dbReference type="InterPro" id="IPR029787">
    <property type="entry name" value="Nucleotide_cyclase"/>
</dbReference>
<keyword evidence="1" id="KW-1133">Transmembrane helix</keyword>
<dbReference type="InterPro" id="IPR001633">
    <property type="entry name" value="EAL_dom"/>
</dbReference>
<dbReference type="Pfam" id="PF00990">
    <property type="entry name" value="GGDEF"/>
    <property type="match status" value="1"/>
</dbReference>
<feature type="transmembrane region" description="Helical" evidence="1">
    <location>
        <begin position="101"/>
        <end position="129"/>
    </location>
</feature>
<dbReference type="InterPro" id="IPR052155">
    <property type="entry name" value="Biofilm_reg_signaling"/>
</dbReference>
<evidence type="ECO:0000313" key="4">
    <source>
        <dbReference type="EMBL" id="XBM01692.1"/>
    </source>
</evidence>
<dbReference type="FunFam" id="3.30.70.270:FF:000001">
    <property type="entry name" value="Diguanylate cyclase domain protein"/>
    <property type="match status" value="1"/>
</dbReference>
<dbReference type="SMART" id="SM00267">
    <property type="entry name" value="GGDEF"/>
    <property type="match status" value="1"/>
</dbReference>
<dbReference type="RefSeq" id="WP_348945968.1">
    <property type="nucleotide sequence ID" value="NZ_CP157355.1"/>
</dbReference>
<proteinExistence type="predicted"/>
<dbReference type="PROSITE" id="PS50887">
    <property type="entry name" value="GGDEF"/>
    <property type="match status" value="1"/>
</dbReference>
<dbReference type="AlphaFoldDB" id="A0AAU7FC89"/>
<dbReference type="Pfam" id="PF00563">
    <property type="entry name" value="EAL"/>
    <property type="match status" value="1"/>
</dbReference>
<feature type="domain" description="EAL" evidence="2">
    <location>
        <begin position="371"/>
        <end position="625"/>
    </location>
</feature>
<dbReference type="Gene3D" id="3.20.20.450">
    <property type="entry name" value="EAL domain"/>
    <property type="match status" value="1"/>
</dbReference>
<feature type="transmembrane region" description="Helical" evidence="1">
    <location>
        <begin position="71"/>
        <end position="89"/>
    </location>
</feature>
<feature type="transmembrane region" description="Helical" evidence="1">
    <location>
        <begin position="20"/>
        <end position="41"/>
    </location>
</feature>
<dbReference type="SMART" id="SM00052">
    <property type="entry name" value="EAL"/>
    <property type="match status" value="1"/>
</dbReference>
<accession>A0AAU7FC89</accession>
<dbReference type="CDD" id="cd01949">
    <property type="entry name" value="GGDEF"/>
    <property type="match status" value="1"/>
</dbReference>
<dbReference type="CDD" id="cd01948">
    <property type="entry name" value="EAL"/>
    <property type="match status" value="1"/>
</dbReference>
<dbReference type="Gene3D" id="3.30.70.270">
    <property type="match status" value="1"/>
</dbReference>
<evidence type="ECO:0000256" key="1">
    <source>
        <dbReference type="SAM" id="Phobius"/>
    </source>
</evidence>
<name>A0AAU7FC89_9NEIS</name>
<dbReference type="GO" id="GO:0003824">
    <property type="term" value="F:catalytic activity"/>
    <property type="evidence" value="ECO:0007669"/>
    <property type="project" value="UniProtKB-ARBA"/>
</dbReference>
<protein>
    <submittedName>
        <fullName evidence="4">EAL domain-containing protein</fullName>
    </submittedName>
</protein>
<keyword evidence="1" id="KW-0812">Transmembrane</keyword>
<dbReference type="PANTHER" id="PTHR44757">
    <property type="entry name" value="DIGUANYLATE CYCLASE DGCP"/>
    <property type="match status" value="1"/>
</dbReference>
<dbReference type="PROSITE" id="PS50883">
    <property type="entry name" value="EAL"/>
    <property type="match status" value="1"/>
</dbReference>
<dbReference type="EMBL" id="CP157355">
    <property type="protein sequence ID" value="XBM01692.1"/>
    <property type="molecule type" value="Genomic_DNA"/>
</dbReference>
<dbReference type="SUPFAM" id="SSF55073">
    <property type="entry name" value="Nucleotide cyclase"/>
    <property type="match status" value="1"/>
</dbReference>
<dbReference type="InterPro" id="IPR035919">
    <property type="entry name" value="EAL_sf"/>
</dbReference>
<feature type="transmembrane region" description="Helical" evidence="1">
    <location>
        <begin position="150"/>
        <end position="171"/>
    </location>
</feature>
<dbReference type="SUPFAM" id="SSF141868">
    <property type="entry name" value="EAL domain-like"/>
    <property type="match status" value="1"/>
</dbReference>
<reference evidence="4" key="1">
    <citation type="submission" date="2024-05" db="EMBL/GenBank/DDBJ databases">
        <authorList>
            <person name="Yang L."/>
            <person name="Pan L."/>
        </authorList>
    </citation>
    <scope>NUCLEOTIDE SEQUENCE</scope>
    <source>
        <strain evidence="4">FCG-7</strain>
    </source>
</reference>
<evidence type="ECO:0000259" key="3">
    <source>
        <dbReference type="PROSITE" id="PS50887"/>
    </source>
</evidence>
<feature type="transmembrane region" description="Helical" evidence="1">
    <location>
        <begin position="47"/>
        <end position="64"/>
    </location>
</feature>
<feature type="domain" description="GGDEF" evidence="3">
    <location>
        <begin position="229"/>
        <end position="362"/>
    </location>
</feature>
<dbReference type="InterPro" id="IPR000160">
    <property type="entry name" value="GGDEF_dom"/>
</dbReference>
<keyword evidence="1" id="KW-0472">Membrane</keyword>
<dbReference type="NCBIfam" id="TIGR00254">
    <property type="entry name" value="GGDEF"/>
    <property type="match status" value="1"/>
</dbReference>
<gene>
    <name evidence="4" type="ORF">ABHF33_05280</name>
</gene>
<organism evidence="4">
    <name type="scientific">Chitinibacter mangrovi</name>
    <dbReference type="NCBI Taxonomy" id="3153927"/>
    <lineage>
        <taxon>Bacteria</taxon>
        <taxon>Pseudomonadati</taxon>
        <taxon>Pseudomonadota</taxon>
        <taxon>Betaproteobacteria</taxon>
        <taxon>Neisseriales</taxon>
        <taxon>Chitinibacteraceae</taxon>
        <taxon>Chitinibacter</taxon>
    </lineage>
</organism>
<evidence type="ECO:0000259" key="2">
    <source>
        <dbReference type="PROSITE" id="PS50883"/>
    </source>
</evidence>
<dbReference type="PANTHER" id="PTHR44757:SF2">
    <property type="entry name" value="BIOFILM ARCHITECTURE MAINTENANCE PROTEIN MBAA"/>
    <property type="match status" value="1"/>
</dbReference>
<dbReference type="KEGG" id="cmav:ABHF33_05280"/>
<sequence length="632" mass="70777">MLRSFFNSDSSIQRIRQHRLAHFISIAMLAILISATQNAFFGNWRDASLLGIAFVVISLSLLLVRRSHYESASILFSLCLTGMIASIHWTSSGLYGPAMLVYPAILVFTGLLCAPWLFVLQFVLIMSHLSALIFAETQGWHVSKVMPVDLSFWIDLSLIMSTVAISVGLIMKDFRRTLAALHSENERVSKSQKEVEFLATHDTLTGLPNRVLARDRCTHALALNQRQQSHTALLFIDLDNFKTINDSLGHAEGDQLLVIMAERLRSCVRASDTVSRQGGDEFLIMLDQISDDRIAAEIAEKIIQSLSQPLTLRHLSITATCSIGIAISDQHVTDYDQLMQRADMAMYKAKAAGRNGYRFYDEGMNTKATEQLQLASKMRVALGRSEFTLHYQPQFDLKSGRIIGAEALVRWRHPELGLVPPGKFIPVAENSGLIVEMGEWIVFEACRQAKEWYDEGLGSIVVGINISPIQFRRGDVEKLVSTALKLTQLPPELVELELTESLLLEDSDHLKIILQNLRSLGLSFSIDDFGTGYSNLSYLKHFEVERLKIDQSFIRRLTEDAHDEAIVSAIIQVANSLELQLIAEGIEDQSTLNRLIELGCAQGQGYYWSPAIPAAEFKQFVLRHQAQAHHVP</sequence>